<keyword evidence="1" id="KW-0812">Transmembrane</keyword>
<accession>A0A8J6TWD2</accession>
<dbReference type="EMBL" id="JACVVX010000001">
    <property type="protein sequence ID" value="MBD0413351.1"/>
    <property type="molecule type" value="Genomic_DNA"/>
</dbReference>
<feature type="transmembrane region" description="Helical" evidence="1">
    <location>
        <begin position="49"/>
        <end position="68"/>
    </location>
</feature>
<dbReference type="InterPro" id="IPR008523">
    <property type="entry name" value="DUF805"/>
</dbReference>
<dbReference type="PANTHER" id="PTHR34980:SF3">
    <property type="entry name" value="BLR8105 PROTEIN"/>
    <property type="match status" value="1"/>
</dbReference>
<sequence>MDWKYLLTSYQGRINRAKFWAGIGILIATGIVINILDAALGLHIGEHPIGILAIVSMPFYIFLALALYTKRWHDRDKSGWWSLIGLVPVIGGVWLLVELGILEGTRGANRFGPDPLA</sequence>
<comment type="caution">
    <text evidence="2">The sequence shown here is derived from an EMBL/GenBank/DDBJ whole genome shotgun (WGS) entry which is preliminary data.</text>
</comment>
<feature type="transmembrane region" description="Helical" evidence="1">
    <location>
        <begin position="20"/>
        <end position="43"/>
    </location>
</feature>
<reference evidence="2" key="1">
    <citation type="submission" date="2020-09" db="EMBL/GenBank/DDBJ databases">
        <title>Genome seq and assembly of Tianweitania sp.</title>
        <authorList>
            <person name="Chhetri G."/>
        </authorList>
    </citation>
    <scope>NUCLEOTIDE SEQUENCE</scope>
    <source>
        <strain evidence="2">Rool2</strain>
    </source>
</reference>
<feature type="transmembrane region" description="Helical" evidence="1">
    <location>
        <begin position="80"/>
        <end position="97"/>
    </location>
</feature>
<protein>
    <submittedName>
        <fullName evidence="2">DUF805 domain-containing protein</fullName>
    </submittedName>
</protein>
<proteinExistence type="predicted"/>
<keyword evidence="1" id="KW-0472">Membrane</keyword>
<dbReference type="Proteomes" id="UP000643405">
    <property type="component" value="Unassembled WGS sequence"/>
</dbReference>
<evidence type="ECO:0000313" key="3">
    <source>
        <dbReference type="Proteomes" id="UP000643405"/>
    </source>
</evidence>
<dbReference type="GO" id="GO:0005886">
    <property type="term" value="C:plasma membrane"/>
    <property type="evidence" value="ECO:0007669"/>
    <property type="project" value="TreeGrafter"/>
</dbReference>
<gene>
    <name evidence="2" type="ORF">ICI42_01605</name>
</gene>
<name>A0A8J6TWD2_9HYPH</name>
<keyword evidence="1" id="KW-1133">Transmembrane helix</keyword>
<dbReference type="RefSeq" id="WP_188162789.1">
    <property type="nucleotide sequence ID" value="NZ_JACVVX010000001.1"/>
</dbReference>
<dbReference type="Pfam" id="PF05656">
    <property type="entry name" value="DUF805"/>
    <property type="match status" value="1"/>
</dbReference>
<dbReference type="PANTHER" id="PTHR34980">
    <property type="entry name" value="INNER MEMBRANE PROTEIN-RELATED-RELATED"/>
    <property type="match status" value="1"/>
</dbReference>
<evidence type="ECO:0000313" key="2">
    <source>
        <dbReference type="EMBL" id="MBD0413351.1"/>
    </source>
</evidence>
<keyword evidence="3" id="KW-1185">Reference proteome</keyword>
<organism evidence="2 3">
    <name type="scientific">Oryzicola mucosus</name>
    <dbReference type="NCBI Taxonomy" id="2767425"/>
    <lineage>
        <taxon>Bacteria</taxon>
        <taxon>Pseudomonadati</taxon>
        <taxon>Pseudomonadota</taxon>
        <taxon>Alphaproteobacteria</taxon>
        <taxon>Hyphomicrobiales</taxon>
        <taxon>Phyllobacteriaceae</taxon>
        <taxon>Oryzicola</taxon>
    </lineage>
</organism>
<evidence type="ECO:0000256" key="1">
    <source>
        <dbReference type="SAM" id="Phobius"/>
    </source>
</evidence>
<dbReference type="AlphaFoldDB" id="A0A8J6TWD2"/>